<keyword evidence="2" id="KW-1185">Reference proteome</keyword>
<dbReference type="Proteomes" id="UP000216885">
    <property type="component" value="Unassembled WGS sequence"/>
</dbReference>
<accession>A0A261USG8</accession>
<dbReference type="RefSeq" id="WP_094837137.1">
    <property type="nucleotide sequence ID" value="NZ_NEVQ01000003.1"/>
</dbReference>
<name>A0A261USG8_9BORD</name>
<protein>
    <recommendedName>
        <fullName evidence="3">DNA-binding protein</fullName>
    </recommendedName>
</protein>
<proteinExistence type="predicted"/>
<gene>
    <name evidence="1" type="ORF">CAL20_02835</name>
</gene>
<reference evidence="1 2" key="1">
    <citation type="submission" date="2017-05" db="EMBL/GenBank/DDBJ databases">
        <title>Complete and WGS of Bordetella genogroups.</title>
        <authorList>
            <person name="Spilker T."/>
            <person name="LiPuma J."/>
        </authorList>
    </citation>
    <scope>NUCLEOTIDE SEQUENCE [LARGE SCALE GENOMIC DNA]</scope>
    <source>
        <strain evidence="1 2">AU9919</strain>
    </source>
</reference>
<organism evidence="1 2">
    <name type="scientific">Bordetella genomosp. 4</name>
    <dbReference type="NCBI Taxonomy" id="463044"/>
    <lineage>
        <taxon>Bacteria</taxon>
        <taxon>Pseudomonadati</taxon>
        <taxon>Pseudomonadota</taxon>
        <taxon>Betaproteobacteria</taxon>
        <taxon>Burkholderiales</taxon>
        <taxon>Alcaligenaceae</taxon>
        <taxon>Bordetella</taxon>
    </lineage>
</organism>
<evidence type="ECO:0008006" key="3">
    <source>
        <dbReference type="Google" id="ProtNLM"/>
    </source>
</evidence>
<evidence type="ECO:0000313" key="2">
    <source>
        <dbReference type="Proteomes" id="UP000216885"/>
    </source>
</evidence>
<sequence>MNTTTISRVPSVAAAKQEAEPLFRSAHAALTFALNYSMQQYDRPLMNRAMAGRSSHEGKGLFGTDGAGQAGMIRAELDQLLPIHKAVLIASVGPWQVPCSCKVSCCSGWKPNAEWEAAMSQLTTLAAGAALSGCVSNGRVRSALIQRLLGAKVTLAEIAERFDVCERTVTAHSLKIKRWLFGSQGKSEEDSKLGLHQEAYAAITRRLQNGGLVGETNESNK</sequence>
<evidence type="ECO:0000313" key="1">
    <source>
        <dbReference type="EMBL" id="OZI64605.1"/>
    </source>
</evidence>
<comment type="caution">
    <text evidence="1">The sequence shown here is derived from an EMBL/GenBank/DDBJ whole genome shotgun (WGS) entry which is preliminary data.</text>
</comment>
<dbReference type="AlphaFoldDB" id="A0A261USG8"/>
<dbReference type="EMBL" id="NEVQ01000003">
    <property type="protein sequence ID" value="OZI64605.1"/>
    <property type="molecule type" value="Genomic_DNA"/>
</dbReference>